<dbReference type="Proteomes" id="UP000325315">
    <property type="component" value="Unassembled WGS sequence"/>
</dbReference>
<accession>A0A5B6VH11</accession>
<dbReference type="AlphaFoldDB" id="A0A5B6VH11"/>
<comment type="caution">
    <text evidence="1">The sequence shown here is derived from an EMBL/GenBank/DDBJ whole genome shotgun (WGS) entry which is preliminary data.</text>
</comment>
<gene>
    <name evidence="1" type="ORF">EPI10_014221</name>
</gene>
<reference evidence="1" key="1">
    <citation type="submission" date="2019-08" db="EMBL/GenBank/DDBJ databases">
        <authorList>
            <person name="Liu F."/>
        </authorList>
    </citation>
    <scope>NUCLEOTIDE SEQUENCE [LARGE SCALE GENOMIC DNA]</scope>
    <source>
        <strain evidence="1">PA1801</strain>
        <tissue evidence="1">Leaf</tissue>
    </source>
</reference>
<evidence type="ECO:0000313" key="1">
    <source>
        <dbReference type="EMBL" id="KAA3468318.1"/>
    </source>
</evidence>
<protein>
    <submittedName>
        <fullName evidence="1">Uncharacterized protein</fullName>
    </submittedName>
</protein>
<name>A0A5B6VH11_9ROSI</name>
<sequence>MKYKSLANTSRTRSIQVQIISRFGSVWSIQVRVISDLDNFRVRVRVIDFLSSLSSGLEFGLTGLDSRARIKINYAQ</sequence>
<keyword evidence="2" id="KW-1185">Reference proteome</keyword>
<dbReference type="EMBL" id="SMMG02000006">
    <property type="protein sequence ID" value="KAA3468318.1"/>
    <property type="molecule type" value="Genomic_DNA"/>
</dbReference>
<organism evidence="1 2">
    <name type="scientific">Gossypium australe</name>
    <dbReference type="NCBI Taxonomy" id="47621"/>
    <lineage>
        <taxon>Eukaryota</taxon>
        <taxon>Viridiplantae</taxon>
        <taxon>Streptophyta</taxon>
        <taxon>Embryophyta</taxon>
        <taxon>Tracheophyta</taxon>
        <taxon>Spermatophyta</taxon>
        <taxon>Magnoliopsida</taxon>
        <taxon>eudicotyledons</taxon>
        <taxon>Gunneridae</taxon>
        <taxon>Pentapetalae</taxon>
        <taxon>rosids</taxon>
        <taxon>malvids</taxon>
        <taxon>Malvales</taxon>
        <taxon>Malvaceae</taxon>
        <taxon>Malvoideae</taxon>
        <taxon>Gossypium</taxon>
    </lineage>
</organism>
<evidence type="ECO:0000313" key="2">
    <source>
        <dbReference type="Proteomes" id="UP000325315"/>
    </source>
</evidence>
<proteinExistence type="predicted"/>